<comment type="caution">
    <text evidence="1">The sequence shown here is derived from an EMBL/GenBank/DDBJ whole genome shotgun (WGS) entry which is preliminary data.</text>
</comment>
<gene>
    <name evidence="1" type="ORF">S01H4_13019</name>
</gene>
<reference evidence="1" key="1">
    <citation type="journal article" date="2014" name="Front. Microbiol.">
        <title>High frequency of phylogenetically diverse reductive dehalogenase-homologous genes in deep subseafloor sedimentary metagenomes.</title>
        <authorList>
            <person name="Kawai M."/>
            <person name="Futagami T."/>
            <person name="Toyoda A."/>
            <person name="Takaki Y."/>
            <person name="Nishi S."/>
            <person name="Hori S."/>
            <person name="Arai W."/>
            <person name="Tsubouchi T."/>
            <person name="Morono Y."/>
            <person name="Uchiyama I."/>
            <person name="Ito T."/>
            <person name="Fujiyama A."/>
            <person name="Inagaki F."/>
            <person name="Takami H."/>
        </authorList>
    </citation>
    <scope>NUCLEOTIDE SEQUENCE</scope>
    <source>
        <strain evidence="1">Expedition CK06-06</strain>
    </source>
</reference>
<proteinExistence type="predicted"/>
<dbReference type="AlphaFoldDB" id="X0ZJG3"/>
<accession>X0ZJG3</accession>
<organism evidence="1">
    <name type="scientific">marine sediment metagenome</name>
    <dbReference type="NCBI Taxonomy" id="412755"/>
    <lineage>
        <taxon>unclassified sequences</taxon>
        <taxon>metagenomes</taxon>
        <taxon>ecological metagenomes</taxon>
    </lineage>
</organism>
<name>X0ZJG3_9ZZZZ</name>
<evidence type="ECO:0000313" key="1">
    <source>
        <dbReference type="EMBL" id="GAG69795.1"/>
    </source>
</evidence>
<sequence>MNQPNIDKRENDAPLVSSSNDRLKSLDALRGFDMFWIIGGAGLVGTLADLTGWQLLHWISDQTVHVEWD</sequence>
<protein>
    <submittedName>
        <fullName evidence="1">Uncharacterized protein</fullName>
    </submittedName>
</protein>
<feature type="non-terminal residue" evidence="1">
    <location>
        <position position="69"/>
    </location>
</feature>
<dbReference type="EMBL" id="BART01005751">
    <property type="protein sequence ID" value="GAG69795.1"/>
    <property type="molecule type" value="Genomic_DNA"/>
</dbReference>